<dbReference type="EMBL" id="JPRK01000003">
    <property type="protein sequence ID" value="KIO54342.1"/>
    <property type="molecule type" value="Genomic_DNA"/>
</dbReference>
<evidence type="ECO:0000313" key="2">
    <source>
        <dbReference type="EMBL" id="KIO54342.1"/>
    </source>
</evidence>
<dbReference type="Proteomes" id="UP000198302">
    <property type="component" value="Unassembled WGS sequence"/>
</dbReference>
<dbReference type="Proteomes" id="UP000032061">
    <property type="component" value="Unassembled WGS sequence"/>
</dbReference>
<dbReference type="OrthoDB" id="673795at2"/>
<gene>
    <name evidence="3" type="ORF">B0A73_10520</name>
    <name evidence="2" type="ORF">IW18_02475</name>
</gene>
<evidence type="ECO:0008006" key="6">
    <source>
        <dbReference type="Google" id="ProtNLM"/>
    </source>
</evidence>
<keyword evidence="5" id="KW-1185">Reference proteome</keyword>
<keyword evidence="1" id="KW-0732">Signal</keyword>
<accession>A0A0D0F8G1</accession>
<comment type="caution">
    <text evidence="2">The sequence shown here is derived from an EMBL/GenBank/DDBJ whole genome shotgun (WGS) entry which is preliminary data.</text>
</comment>
<dbReference type="RefSeq" id="WP_041516011.1">
    <property type="nucleotide sequence ID" value="NZ_JPRK01000003.1"/>
</dbReference>
<organism evidence="2 4">
    <name type="scientific">Flavobacterium hibernum</name>
    <dbReference type="NCBI Taxonomy" id="37752"/>
    <lineage>
        <taxon>Bacteria</taxon>
        <taxon>Pseudomonadati</taxon>
        <taxon>Bacteroidota</taxon>
        <taxon>Flavobacteriia</taxon>
        <taxon>Flavobacteriales</taxon>
        <taxon>Flavobacteriaceae</taxon>
        <taxon>Flavobacterium</taxon>
    </lineage>
</organism>
<dbReference type="EMBL" id="MUGX01000011">
    <property type="protein sequence ID" value="OXA88194.1"/>
    <property type="molecule type" value="Genomic_DNA"/>
</dbReference>
<evidence type="ECO:0000313" key="4">
    <source>
        <dbReference type="Proteomes" id="UP000032061"/>
    </source>
</evidence>
<reference evidence="2 4" key="1">
    <citation type="submission" date="2015-01" db="EMBL/GenBank/DDBJ databases">
        <title>Genome of Flavobacterium hibernum DSM 12611.</title>
        <authorList>
            <person name="Stropko S.J."/>
            <person name="Pipes S.E."/>
            <person name="Newman J.D."/>
        </authorList>
    </citation>
    <scope>NUCLEOTIDE SEQUENCE [LARGE SCALE GENOMIC DNA]</scope>
    <source>
        <strain evidence="2 4">DSM 12611</strain>
    </source>
</reference>
<reference evidence="3 5" key="2">
    <citation type="submission" date="2016-11" db="EMBL/GenBank/DDBJ databases">
        <title>Whole genomes of Flavobacteriaceae.</title>
        <authorList>
            <person name="Stine C."/>
            <person name="Li C."/>
            <person name="Tadesse D."/>
        </authorList>
    </citation>
    <scope>NUCLEOTIDE SEQUENCE [LARGE SCALE GENOMIC DNA]</scope>
    <source>
        <strain evidence="3 5">ATCC 51468</strain>
    </source>
</reference>
<feature type="signal peptide" evidence="1">
    <location>
        <begin position="1"/>
        <end position="20"/>
    </location>
</feature>
<name>A0A0D0F8G1_9FLAO</name>
<proteinExistence type="predicted"/>
<evidence type="ECO:0000313" key="3">
    <source>
        <dbReference type="EMBL" id="OXA88194.1"/>
    </source>
</evidence>
<dbReference type="AlphaFoldDB" id="A0A0D0F8G1"/>
<dbReference type="STRING" id="37752.IW18_02475"/>
<sequence>MKKIFLVVLFTALTTGNLHAQAKQQRMLLEQIAALQVYIGYAQKGYSAVKKGLNTIGDFKRGEFSLHTDYLNSLKAVNPKIRKYARVTEIIALQIKIMKSYKSLYQQIRQDDLFHGDEVDYIKRVFERLIKNCDTNLDELLTIVTDGKLEMKDDERMKRIDMIYQNMLDNYAFSESFSNETKILAVSKATELKEAKNSRVVNGINTDLP</sequence>
<feature type="chain" id="PRO_5002209843" description="TerB family tellurite resistance protein" evidence="1">
    <location>
        <begin position="21"/>
        <end position="209"/>
    </location>
</feature>
<evidence type="ECO:0000313" key="5">
    <source>
        <dbReference type="Proteomes" id="UP000198302"/>
    </source>
</evidence>
<protein>
    <recommendedName>
        <fullName evidence="6">TerB family tellurite resistance protein</fullName>
    </recommendedName>
</protein>
<evidence type="ECO:0000256" key="1">
    <source>
        <dbReference type="SAM" id="SignalP"/>
    </source>
</evidence>